<dbReference type="GeneID" id="36538665"/>
<accession>A0A2I1C121</accession>
<proteinExistence type="predicted"/>
<dbReference type="EMBL" id="MSZS01000007">
    <property type="protein sequence ID" value="PKX91283.1"/>
    <property type="molecule type" value="Genomic_DNA"/>
</dbReference>
<dbReference type="STRING" id="1392255.A0A2I1C121"/>
<sequence>MGYLAAHPKDESFLSVCPIIPVQEGDMSGVFAGMIRYSENFHATYGVPGPGDKLWLDYPQVTGTLNLMRVTSPNGVANVSLRSELLEEEGKHESRMTWRVSVRAVRAIITFEELIRAAPQKEQYLSHQSPAL</sequence>
<protein>
    <submittedName>
        <fullName evidence="1">Uncharacterized protein</fullName>
    </submittedName>
</protein>
<keyword evidence="2" id="KW-1185">Reference proteome</keyword>
<organism evidence="1 2">
    <name type="scientific">Aspergillus novofumigatus (strain IBT 16806)</name>
    <dbReference type="NCBI Taxonomy" id="1392255"/>
    <lineage>
        <taxon>Eukaryota</taxon>
        <taxon>Fungi</taxon>
        <taxon>Dikarya</taxon>
        <taxon>Ascomycota</taxon>
        <taxon>Pezizomycotina</taxon>
        <taxon>Eurotiomycetes</taxon>
        <taxon>Eurotiomycetidae</taxon>
        <taxon>Eurotiales</taxon>
        <taxon>Aspergillaceae</taxon>
        <taxon>Aspergillus</taxon>
        <taxon>Aspergillus subgen. Fumigati</taxon>
    </lineage>
</organism>
<evidence type="ECO:0000313" key="1">
    <source>
        <dbReference type="EMBL" id="PKX91283.1"/>
    </source>
</evidence>
<dbReference type="OrthoDB" id="3531591at2759"/>
<comment type="caution">
    <text evidence="1">The sequence shown here is derived from an EMBL/GenBank/DDBJ whole genome shotgun (WGS) entry which is preliminary data.</text>
</comment>
<dbReference type="RefSeq" id="XP_024679878.1">
    <property type="nucleotide sequence ID" value="XM_024831328.1"/>
</dbReference>
<dbReference type="Proteomes" id="UP000234474">
    <property type="component" value="Unassembled WGS sequence"/>
</dbReference>
<reference evidence="2" key="1">
    <citation type="journal article" date="2018" name="Proc. Natl. Acad. Sci. U.S.A.">
        <title>Linking secondary metabolites to gene clusters through genome sequencing of six diverse Aspergillus species.</title>
        <authorList>
            <person name="Kaerboelling I."/>
            <person name="Vesth T.C."/>
            <person name="Frisvad J.C."/>
            <person name="Nybo J.L."/>
            <person name="Theobald S."/>
            <person name="Kuo A."/>
            <person name="Bowyer P."/>
            <person name="Matsuda Y."/>
            <person name="Mondo S."/>
            <person name="Lyhne E.K."/>
            <person name="Kogle M.E."/>
            <person name="Clum A."/>
            <person name="Lipzen A."/>
            <person name="Salamov A."/>
            <person name="Ngan C.Y."/>
            <person name="Daum C."/>
            <person name="Chiniquy J."/>
            <person name="Barry K."/>
            <person name="LaButti K."/>
            <person name="Haridas S."/>
            <person name="Simmons B.A."/>
            <person name="Magnuson J.K."/>
            <person name="Mortensen U.H."/>
            <person name="Larsen T.O."/>
            <person name="Grigoriev I.V."/>
            <person name="Baker S.E."/>
            <person name="Andersen M.R."/>
        </authorList>
    </citation>
    <scope>NUCLEOTIDE SEQUENCE [LARGE SCALE GENOMIC DNA]</scope>
    <source>
        <strain evidence="2">IBT 16806</strain>
    </source>
</reference>
<gene>
    <name evidence="1" type="ORF">P174DRAFT_506780</name>
</gene>
<name>A0A2I1C121_ASPN1</name>
<dbReference type="VEuPathDB" id="FungiDB:P174DRAFT_506780"/>
<evidence type="ECO:0000313" key="2">
    <source>
        <dbReference type="Proteomes" id="UP000234474"/>
    </source>
</evidence>
<dbReference type="AlphaFoldDB" id="A0A2I1C121"/>
<dbReference type="OMA" id="ARHEDQY"/>